<keyword evidence="3" id="KW-0694">RNA-binding</keyword>
<organism evidence="5">
    <name type="scientific">Lotus japonicus</name>
    <name type="common">Lotus corniculatus var. japonicus</name>
    <dbReference type="NCBI Taxonomy" id="34305"/>
    <lineage>
        <taxon>Eukaryota</taxon>
        <taxon>Viridiplantae</taxon>
        <taxon>Streptophyta</taxon>
        <taxon>Embryophyta</taxon>
        <taxon>Tracheophyta</taxon>
        <taxon>Spermatophyta</taxon>
        <taxon>Magnoliopsida</taxon>
        <taxon>eudicotyledons</taxon>
        <taxon>Gunneridae</taxon>
        <taxon>Pentapetalae</taxon>
        <taxon>rosids</taxon>
        <taxon>fabids</taxon>
        <taxon>Fabales</taxon>
        <taxon>Fabaceae</taxon>
        <taxon>Papilionoideae</taxon>
        <taxon>50 kb inversion clade</taxon>
        <taxon>NPAAA clade</taxon>
        <taxon>Hologalegina</taxon>
        <taxon>robinioid clade</taxon>
        <taxon>Loteae</taxon>
        <taxon>Lotus</taxon>
    </lineage>
</organism>
<dbReference type="GO" id="GO:0003723">
    <property type="term" value="F:RNA binding"/>
    <property type="evidence" value="ECO:0007669"/>
    <property type="project" value="UniProtKB-KW"/>
</dbReference>
<evidence type="ECO:0000256" key="1">
    <source>
        <dbReference type="ARBA" id="ARBA00010876"/>
    </source>
</evidence>
<dbReference type="InterPro" id="IPR036986">
    <property type="entry name" value="S4_RNA-bd_sf"/>
</dbReference>
<name>I3SSL5_LOTJA</name>
<dbReference type="Pfam" id="PF01479">
    <property type="entry name" value="S4"/>
    <property type="match status" value="1"/>
</dbReference>
<feature type="domain" description="RNA-binding S4" evidence="4">
    <location>
        <begin position="82"/>
        <end position="147"/>
    </location>
</feature>
<dbReference type="EMBL" id="BT143463">
    <property type="protein sequence ID" value="AFK43257.1"/>
    <property type="molecule type" value="mRNA"/>
</dbReference>
<keyword evidence="2" id="KW-0413">Isomerase</keyword>
<comment type="similarity">
    <text evidence="1">Belongs to the pseudouridine synthase RluA family.</text>
</comment>
<dbReference type="GO" id="GO:0000455">
    <property type="term" value="P:enzyme-directed rRNA pseudouridine synthesis"/>
    <property type="evidence" value="ECO:0007669"/>
    <property type="project" value="TreeGrafter"/>
</dbReference>
<dbReference type="InterPro" id="IPR002942">
    <property type="entry name" value="S4_RNA-bd"/>
</dbReference>
<dbReference type="SMART" id="SM00363">
    <property type="entry name" value="S4"/>
    <property type="match status" value="1"/>
</dbReference>
<dbReference type="GO" id="GO:0009982">
    <property type="term" value="F:pseudouridine synthase activity"/>
    <property type="evidence" value="ECO:0007669"/>
    <property type="project" value="TreeGrafter"/>
</dbReference>
<dbReference type="SUPFAM" id="SSF55174">
    <property type="entry name" value="Alpha-L RNA-binding motif"/>
    <property type="match status" value="1"/>
</dbReference>
<evidence type="ECO:0000259" key="4">
    <source>
        <dbReference type="SMART" id="SM00363"/>
    </source>
</evidence>
<evidence type="ECO:0000256" key="2">
    <source>
        <dbReference type="ARBA" id="ARBA00023235"/>
    </source>
</evidence>
<dbReference type="InterPro" id="IPR050188">
    <property type="entry name" value="RluA_PseudoU_synthase"/>
</dbReference>
<dbReference type="Gene3D" id="3.10.290.10">
    <property type="entry name" value="RNA-binding S4 domain"/>
    <property type="match status" value="1"/>
</dbReference>
<dbReference type="Gene3D" id="3.30.2350.10">
    <property type="entry name" value="Pseudouridine synthase"/>
    <property type="match status" value="1"/>
</dbReference>
<proteinExistence type="evidence at transcript level"/>
<evidence type="ECO:0000256" key="3">
    <source>
        <dbReference type="PROSITE-ProRule" id="PRU00182"/>
    </source>
</evidence>
<dbReference type="PANTHER" id="PTHR21600:SF87">
    <property type="entry name" value="RNA PSEUDOURIDYLATE SYNTHASE DOMAIN-CONTAINING PROTEIN 1"/>
    <property type="match status" value="1"/>
</dbReference>
<accession>I3SSL5</accession>
<dbReference type="PROSITE" id="PS50889">
    <property type="entry name" value="S4"/>
    <property type="match status" value="1"/>
</dbReference>
<dbReference type="PANTHER" id="PTHR21600">
    <property type="entry name" value="MITOCHONDRIAL RNA PSEUDOURIDINE SYNTHASE"/>
    <property type="match status" value="1"/>
</dbReference>
<evidence type="ECO:0000313" key="5">
    <source>
        <dbReference type="EMBL" id="AFK43257.1"/>
    </source>
</evidence>
<sequence length="209" mass="22601">MILLHSSGYCRVSTPRAFKFQTPLSPSLLFSATNSKSRSAIARASSGFADNSDSGDGGEPRANYAGVQLEEIVDNRIGSGKPRLDSWISTRINGISRARVQSSIKSGLVHVNGRVVNKVSFNVKSGDEIKCTIAELQSLRAVPEDIPLDIVYEDEHLLVINKPAHMVVHPAPGNTFGTLVNGILHHCNLPNAEFSNEDALAYTEDSDDD</sequence>
<dbReference type="CDD" id="cd00165">
    <property type="entry name" value="S4"/>
    <property type="match status" value="1"/>
</dbReference>
<dbReference type="AlphaFoldDB" id="I3SSL5"/>
<protein>
    <recommendedName>
        <fullName evidence="4">RNA-binding S4 domain-containing protein</fullName>
    </recommendedName>
</protein>
<reference evidence="5" key="1">
    <citation type="submission" date="2012-05" db="EMBL/GenBank/DDBJ databases">
        <authorList>
            <person name="Krishnakumar V."/>
            <person name="Cheung F."/>
            <person name="Xiao Y."/>
            <person name="Chan A."/>
            <person name="Moskal W.A."/>
            <person name="Town C.D."/>
        </authorList>
    </citation>
    <scope>NUCLEOTIDE SEQUENCE</scope>
</reference>